<proteinExistence type="predicted"/>
<feature type="compositionally biased region" description="Acidic residues" evidence="1">
    <location>
        <begin position="274"/>
        <end position="283"/>
    </location>
</feature>
<feature type="region of interest" description="Disordered" evidence="1">
    <location>
        <begin position="1"/>
        <end position="84"/>
    </location>
</feature>
<keyword evidence="2" id="KW-1185">Reference proteome</keyword>
<dbReference type="WBParaSite" id="MBELARI_LOCUS21371.1">
    <property type="protein sequence ID" value="MBELARI_LOCUS21371.1"/>
    <property type="gene ID" value="MBELARI_LOCUS21371"/>
</dbReference>
<evidence type="ECO:0000313" key="2">
    <source>
        <dbReference type="Proteomes" id="UP000887575"/>
    </source>
</evidence>
<organism evidence="2 3">
    <name type="scientific">Mesorhabditis belari</name>
    <dbReference type="NCBI Taxonomy" id="2138241"/>
    <lineage>
        <taxon>Eukaryota</taxon>
        <taxon>Metazoa</taxon>
        <taxon>Ecdysozoa</taxon>
        <taxon>Nematoda</taxon>
        <taxon>Chromadorea</taxon>
        <taxon>Rhabditida</taxon>
        <taxon>Rhabditina</taxon>
        <taxon>Rhabditomorpha</taxon>
        <taxon>Rhabditoidea</taxon>
        <taxon>Rhabditidae</taxon>
        <taxon>Mesorhabditinae</taxon>
        <taxon>Mesorhabditis</taxon>
    </lineage>
</organism>
<accession>A0AAF3F4R5</accession>
<evidence type="ECO:0000313" key="3">
    <source>
        <dbReference type="WBParaSite" id="MBELARI_LOCUS21371.1"/>
    </source>
</evidence>
<feature type="compositionally biased region" description="Low complexity" evidence="1">
    <location>
        <begin position="1"/>
        <end position="17"/>
    </location>
</feature>
<feature type="compositionally biased region" description="Basic and acidic residues" evidence="1">
    <location>
        <begin position="252"/>
        <end position="262"/>
    </location>
</feature>
<feature type="region of interest" description="Disordered" evidence="1">
    <location>
        <begin position="218"/>
        <end position="283"/>
    </location>
</feature>
<reference evidence="3" key="1">
    <citation type="submission" date="2024-02" db="UniProtKB">
        <authorList>
            <consortium name="WormBaseParasite"/>
        </authorList>
    </citation>
    <scope>IDENTIFICATION</scope>
</reference>
<evidence type="ECO:0000256" key="1">
    <source>
        <dbReference type="SAM" id="MobiDB-lite"/>
    </source>
</evidence>
<name>A0AAF3F4R5_9BILA</name>
<feature type="region of interest" description="Disordered" evidence="1">
    <location>
        <begin position="114"/>
        <end position="156"/>
    </location>
</feature>
<dbReference type="Proteomes" id="UP000887575">
    <property type="component" value="Unassembled WGS sequence"/>
</dbReference>
<protein>
    <submittedName>
        <fullName evidence="3">Uncharacterized protein</fullName>
    </submittedName>
</protein>
<dbReference type="AlphaFoldDB" id="A0AAF3F4R5"/>
<sequence length="283" mass="31210">MSDSPAAPGTPSGSGESSPEDDYIGSNEKSPEPELGKKADVSRKNSKEKVELQCLAQLGHDNSIADPQPIGVGRSTSRPLGPYCKHIKYEEKAKARETKETQDIEDDQIEKKRALKEESKQQQCQHFKFISSPSSKPTKKRSRDFPPKPNDADSTVPLDCLLHKRNLLAEIAVNCLDAGKLASMIPFCLIDRTKEELIQKVTEELEVMSKKRILAALEGKEASSSSESEESEQEFKPEEKGQSHSPEVNTPKTHDSNDRVSLTEEATPPQCPLEEGEIIDGAD</sequence>
<feature type="compositionally biased region" description="Basic and acidic residues" evidence="1">
    <location>
        <begin position="29"/>
        <end position="51"/>
    </location>
</feature>
<feature type="compositionally biased region" description="Basic and acidic residues" evidence="1">
    <location>
        <begin position="233"/>
        <end position="242"/>
    </location>
</feature>